<dbReference type="RefSeq" id="WP_087941292.1">
    <property type="nucleotide sequence ID" value="NZ_FNAC01000023.1"/>
</dbReference>
<evidence type="ECO:0000313" key="10">
    <source>
        <dbReference type="EMBL" id="SDD29985.1"/>
    </source>
</evidence>
<dbReference type="InterPro" id="IPR036097">
    <property type="entry name" value="HisK_dim/P_sf"/>
</dbReference>
<dbReference type="EMBL" id="FNAC01000023">
    <property type="protein sequence ID" value="SDD29985.1"/>
    <property type="molecule type" value="Genomic_DNA"/>
</dbReference>
<keyword evidence="4" id="KW-0808">Transferase</keyword>
<accession>A0A1G6TNS2</accession>
<protein>
    <recommendedName>
        <fullName evidence="2">histidine kinase</fullName>
        <ecNumber evidence="2">2.7.13.3</ecNumber>
    </recommendedName>
</protein>
<feature type="chain" id="PRO_5011643383" description="histidine kinase" evidence="8">
    <location>
        <begin position="24"/>
        <end position="1147"/>
    </location>
</feature>
<dbReference type="SUPFAM" id="SSF55874">
    <property type="entry name" value="ATPase domain of HSP90 chaperone/DNA topoisomerase II/histidine kinase"/>
    <property type="match status" value="1"/>
</dbReference>
<dbReference type="PRINTS" id="PR00344">
    <property type="entry name" value="BCTRLSENSOR"/>
</dbReference>
<dbReference type="Gene3D" id="2.60.40.10">
    <property type="entry name" value="Immunoglobulins"/>
    <property type="match status" value="1"/>
</dbReference>
<keyword evidence="7" id="KW-1133">Transmembrane helix</keyword>
<dbReference type="CDD" id="cd00130">
    <property type="entry name" value="PAS"/>
    <property type="match status" value="1"/>
</dbReference>
<keyword evidence="7" id="KW-0472">Membrane</keyword>
<dbReference type="Pfam" id="PF07495">
    <property type="entry name" value="Y_Y_Y"/>
    <property type="match status" value="1"/>
</dbReference>
<keyword evidence="11" id="KW-1185">Reference proteome</keyword>
<evidence type="ECO:0000256" key="2">
    <source>
        <dbReference type="ARBA" id="ARBA00012438"/>
    </source>
</evidence>
<gene>
    <name evidence="10" type="ORF">SAMN04488104_10239</name>
</gene>
<dbReference type="Gene3D" id="3.30.565.10">
    <property type="entry name" value="Histidine kinase-like ATPase, C-terminal domain"/>
    <property type="match status" value="1"/>
</dbReference>
<organism evidence="10 11">
    <name type="scientific">Algoriphagus faecimaris</name>
    <dbReference type="NCBI Taxonomy" id="686796"/>
    <lineage>
        <taxon>Bacteria</taxon>
        <taxon>Pseudomonadati</taxon>
        <taxon>Bacteroidota</taxon>
        <taxon>Cytophagia</taxon>
        <taxon>Cytophagales</taxon>
        <taxon>Cyclobacteriaceae</taxon>
        <taxon>Algoriphagus</taxon>
    </lineage>
</organism>
<keyword evidence="3" id="KW-0597">Phosphoprotein</keyword>
<feature type="signal peptide" evidence="8">
    <location>
        <begin position="1"/>
        <end position="23"/>
    </location>
</feature>
<dbReference type="Pfam" id="PF00512">
    <property type="entry name" value="HisKA"/>
    <property type="match status" value="1"/>
</dbReference>
<dbReference type="InterPro" id="IPR035965">
    <property type="entry name" value="PAS-like_dom_sf"/>
</dbReference>
<evidence type="ECO:0000259" key="9">
    <source>
        <dbReference type="PROSITE" id="PS50109"/>
    </source>
</evidence>
<dbReference type="SUPFAM" id="SSF55785">
    <property type="entry name" value="PYP-like sensor domain (PAS domain)"/>
    <property type="match status" value="1"/>
</dbReference>
<dbReference type="InterPro" id="IPR013783">
    <property type="entry name" value="Ig-like_fold"/>
</dbReference>
<evidence type="ECO:0000313" key="11">
    <source>
        <dbReference type="Proteomes" id="UP000199060"/>
    </source>
</evidence>
<evidence type="ECO:0000256" key="1">
    <source>
        <dbReference type="ARBA" id="ARBA00000085"/>
    </source>
</evidence>
<dbReference type="InterPro" id="IPR003594">
    <property type="entry name" value="HATPase_dom"/>
</dbReference>
<evidence type="ECO:0000256" key="8">
    <source>
        <dbReference type="SAM" id="SignalP"/>
    </source>
</evidence>
<dbReference type="InterPro" id="IPR011123">
    <property type="entry name" value="Y_Y_Y"/>
</dbReference>
<feature type="transmembrane region" description="Helical" evidence="7">
    <location>
        <begin position="736"/>
        <end position="761"/>
    </location>
</feature>
<sequence length="1147" mass="129320">MGKFTRVLLLFLFLGTIASQGLAQTFKYNTAPKGVKLPVQNIFQVEQDSLGRVWFSTSRGVFYSDGIQTYALPDSIYSNFDFQVSIHRDESGLVWLFNNSGLPKLLKGGYGTWEEVKIDFKLHEEPSTSIRFQTFGKEEEQIHFLETRYQFLFWKEGEKATAINRDLESAGRLISIEKIDGEFYGFFRNGTYRIHGDSLEQLKFDGLDLPTSPYLVKKAPDGQFYFLGEDYLAKGNQLAFPSEWLDRGFTKDYFFASNYYGLDFNKGSVFYHFNSPLQKLKLDQDSALELDLEFELNSFSIQDFLVDREGVLWMTTNRGLVNTNGLIFQNYGFWRSEMLGEEVTAIHKIQDGEFLFGFNNGIQRYSRYRLQTIYRDEYPEGIPTGRIINFAQGGKGEVWFSANWSGVGLVDVETNRVQTFRAPDDITISSVQVVGGMLIAAGPRAIYKVPVSTRGVQIFEKNLVSQAEKLLGDSFFYLRKASLLSDGRMIVLRASKLDNPKPVVENEDLLIAEGYDFLETEEGLLLGTEGGVKVWDGAQLRPYFVGGGAIDRPVFVLIKDSAGGIWAGTDDGIYGLIDDEIFHYNESNGLIANETNRGALVEADSSSLLIGTVRGFSMFYRSEDFLASGSPKVSFSKIRIGETALNNEKLIVPNEQNSMEVDFSAVGFNEQEPLWVHYRLLGLSDEWEINKDPKSATLFFGNLPPGDYQFELKASYGGMNFSETISSVPFRVLKPFYLRAWFLTLLAAVFVGIGILINILFRQLQKVGLLETAFDQSDKEKVFLEQQFKNVWNSSKDGLALSYDGETIIAANPALANWLRIEKEELSGKKFKDLIFSHVDNDSFFKRFQEGMANIDEMGFEMEASLVLPEGKFELALFNRLIQDGGVSEKKVILTVLRDITSEKAIETKLREAKEEAEQANRFKTSLLSNVSHEIRTPLNGIIGGTEHIMMTQQEDKKLLGQLDIILQSGERLLQTINSILDMAKIEANKMEVVYSPTLIKTFIEQLLKSYQPLAFKKGLEINAVLPKEDSEILIDRRFTEMILNNVIGNAIKYSGKGTIGLEVDVSKNQLGLEIIDQGVGMSEAFLKRIFDPFEQESTGHQRQFEGTGLGMSITRHLVDLLGGKILIDSKKGKGTRVRIEIPLPNS</sequence>
<dbReference type="InterPro" id="IPR000014">
    <property type="entry name" value="PAS"/>
</dbReference>
<dbReference type="STRING" id="686796.SAMN04488104_10239"/>
<keyword evidence="6" id="KW-0175">Coiled coil</keyword>
<evidence type="ECO:0000256" key="5">
    <source>
        <dbReference type="ARBA" id="ARBA00022777"/>
    </source>
</evidence>
<evidence type="ECO:0000256" key="6">
    <source>
        <dbReference type="SAM" id="Coils"/>
    </source>
</evidence>
<dbReference type="GO" id="GO:0000155">
    <property type="term" value="F:phosphorelay sensor kinase activity"/>
    <property type="evidence" value="ECO:0007669"/>
    <property type="project" value="InterPro"/>
</dbReference>
<keyword evidence="5" id="KW-0418">Kinase</keyword>
<dbReference type="Proteomes" id="UP000199060">
    <property type="component" value="Unassembled WGS sequence"/>
</dbReference>
<dbReference type="InterPro" id="IPR004358">
    <property type="entry name" value="Sig_transdc_His_kin-like_C"/>
</dbReference>
<dbReference type="NCBIfam" id="TIGR00229">
    <property type="entry name" value="sensory_box"/>
    <property type="match status" value="1"/>
</dbReference>
<dbReference type="CDD" id="cd00082">
    <property type="entry name" value="HisKA"/>
    <property type="match status" value="1"/>
</dbReference>
<proteinExistence type="predicted"/>
<dbReference type="AlphaFoldDB" id="A0A1G6TNS2"/>
<dbReference type="SMART" id="SM00387">
    <property type="entry name" value="HATPase_c"/>
    <property type="match status" value="1"/>
</dbReference>
<dbReference type="OrthoDB" id="9806995at2"/>
<reference evidence="11" key="1">
    <citation type="submission" date="2016-10" db="EMBL/GenBank/DDBJ databases">
        <authorList>
            <person name="Varghese N."/>
            <person name="Submissions S."/>
        </authorList>
    </citation>
    <scope>NUCLEOTIDE SEQUENCE [LARGE SCALE GENOMIC DNA]</scope>
    <source>
        <strain evidence="11">DSM 23095</strain>
    </source>
</reference>
<dbReference type="Gene3D" id="2.130.10.10">
    <property type="entry name" value="YVTN repeat-like/Quinoprotein amine dehydrogenase"/>
    <property type="match status" value="3"/>
</dbReference>
<comment type="catalytic activity">
    <reaction evidence="1">
        <text>ATP + protein L-histidine = ADP + protein N-phospho-L-histidine.</text>
        <dbReference type="EC" id="2.7.13.3"/>
    </reaction>
</comment>
<dbReference type="Pfam" id="PF02518">
    <property type="entry name" value="HATPase_c"/>
    <property type="match status" value="1"/>
</dbReference>
<evidence type="ECO:0000256" key="4">
    <source>
        <dbReference type="ARBA" id="ARBA00022679"/>
    </source>
</evidence>
<dbReference type="PROSITE" id="PS50109">
    <property type="entry name" value="HIS_KIN"/>
    <property type="match status" value="1"/>
</dbReference>
<evidence type="ECO:0000256" key="7">
    <source>
        <dbReference type="SAM" id="Phobius"/>
    </source>
</evidence>
<feature type="domain" description="Histidine kinase" evidence="9">
    <location>
        <begin position="930"/>
        <end position="1146"/>
    </location>
</feature>
<keyword evidence="8" id="KW-0732">Signal</keyword>
<evidence type="ECO:0000256" key="3">
    <source>
        <dbReference type="ARBA" id="ARBA00022553"/>
    </source>
</evidence>
<dbReference type="InterPro" id="IPR036890">
    <property type="entry name" value="HATPase_C_sf"/>
</dbReference>
<dbReference type="InterPro" id="IPR015943">
    <property type="entry name" value="WD40/YVTN_repeat-like_dom_sf"/>
</dbReference>
<dbReference type="SMART" id="SM00388">
    <property type="entry name" value="HisKA"/>
    <property type="match status" value="1"/>
</dbReference>
<dbReference type="PANTHER" id="PTHR43047:SF64">
    <property type="entry name" value="HISTIDINE KINASE CONTAINING CHEY-HOMOLOGOUS RECEIVER DOMAIN AND PAS DOMAIN-RELATED"/>
    <property type="match status" value="1"/>
</dbReference>
<dbReference type="EC" id="2.7.13.3" evidence="2"/>
<dbReference type="InterPro" id="IPR005467">
    <property type="entry name" value="His_kinase_dom"/>
</dbReference>
<name>A0A1G6TNS2_9BACT</name>
<dbReference type="Gene3D" id="1.10.287.130">
    <property type="match status" value="1"/>
</dbReference>
<dbReference type="SUPFAM" id="SSF47384">
    <property type="entry name" value="Homodimeric domain of signal transducing histidine kinase"/>
    <property type="match status" value="1"/>
</dbReference>
<dbReference type="PANTHER" id="PTHR43047">
    <property type="entry name" value="TWO-COMPONENT HISTIDINE PROTEIN KINASE"/>
    <property type="match status" value="1"/>
</dbReference>
<feature type="coiled-coil region" evidence="6">
    <location>
        <begin position="903"/>
        <end position="930"/>
    </location>
</feature>
<keyword evidence="7" id="KW-0812">Transmembrane</keyword>
<dbReference type="InterPro" id="IPR003661">
    <property type="entry name" value="HisK_dim/P_dom"/>
</dbReference>
<dbReference type="Gene3D" id="3.30.450.20">
    <property type="entry name" value="PAS domain"/>
    <property type="match status" value="1"/>
</dbReference>